<evidence type="ECO:0000256" key="3">
    <source>
        <dbReference type="ARBA" id="ARBA00022552"/>
    </source>
</evidence>
<dbReference type="OrthoDB" id="10251154at2759"/>
<organism evidence="11 12">
    <name type="scientific">Tilletiopsis washingtonensis</name>
    <dbReference type="NCBI Taxonomy" id="58919"/>
    <lineage>
        <taxon>Eukaryota</taxon>
        <taxon>Fungi</taxon>
        <taxon>Dikarya</taxon>
        <taxon>Basidiomycota</taxon>
        <taxon>Ustilaginomycotina</taxon>
        <taxon>Exobasidiomycetes</taxon>
        <taxon>Entylomatales</taxon>
        <taxon>Entylomatales incertae sedis</taxon>
        <taxon>Tilletiopsis</taxon>
    </lineage>
</organism>
<dbReference type="EMBL" id="KZ819284">
    <property type="protein sequence ID" value="PWO01007.1"/>
    <property type="molecule type" value="Genomic_DNA"/>
</dbReference>
<feature type="region of interest" description="Disordered" evidence="9">
    <location>
        <begin position="479"/>
        <end position="585"/>
    </location>
</feature>
<feature type="domain" description="BING4 C-terminal" evidence="10">
    <location>
        <begin position="399"/>
        <end position="478"/>
    </location>
</feature>
<dbReference type="PANTHER" id="PTHR14085:SF3">
    <property type="entry name" value="WD REPEAT-CONTAINING PROTEIN 46"/>
    <property type="match status" value="1"/>
</dbReference>
<keyword evidence="4 8" id="KW-0853">WD repeat</keyword>
<dbReference type="AlphaFoldDB" id="A0A316ZI96"/>
<feature type="compositionally biased region" description="Basic and acidic residues" evidence="9">
    <location>
        <begin position="441"/>
        <end position="459"/>
    </location>
</feature>
<dbReference type="SMART" id="SM01033">
    <property type="entry name" value="BING4CT"/>
    <property type="match status" value="1"/>
</dbReference>
<sequence length="653" mass="70382">MDPGPSSRPAGAQKRRGGKKRAPNTGSHAEEDLAKQAHSIARSTRIPVSLQQAAPLPGARPPKSLGKIEDKKLRAKLARTALEQRRAQEHARLADDFLNAPAPGEEAGLIETETALERTARITQREIRESVAVDSARKSFALDLSGGKASVGLGPYRHDYTRNGRHLLLGGRKGHLAAFDWQAGKLLCEIQVQETVRDVKWLHNTSFFAAAQKKYTYIYDSQGAEVHRLKDHIEVQRMEFLPYHFLLATVGNAGYLKYQDTSTGLLVSQHRTGLGACSTMAQNPLSAVINLGHANGTVTMWTPNLSTPALKMLAHRGPLSGIAVSTRDGGRELATSGLDGGIKVWDVRMLGRGAVREWTSRKPASDLKYSQRGLLGAAWGSHVSIYNTKAPLGNAPPGPYLTNGFPTGPPISIGFCPFEDVLGVAHAKGFDSLVVPGSGEPKYDSTEADPYENKNSRREREVHALLDKIQPDMITLDPAMLGQLDTPGSRSADQPRAGSPPASGQLAKAADGRPYARLTRLERLRLDGAADEGEEPAVAHGGRGDDSDDEPEADPNQALTGSYGSAAAPAKGVKEKHKMRGKNSAMKRYLRKQKQNVIDPNALAVRAKLARAKDERSAQAKRDARVAAGLPAEEVDNSALAYFSKKRGRGAKA</sequence>
<feature type="compositionally biased region" description="Basic residues" evidence="9">
    <location>
        <begin position="13"/>
        <end position="22"/>
    </location>
</feature>
<accession>A0A316ZI96</accession>
<evidence type="ECO:0000256" key="4">
    <source>
        <dbReference type="ARBA" id="ARBA00022574"/>
    </source>
</evidence>
<keyword evidence="6" id="KW-0539">Nucleus</keyword>
<evidence type="ECO:0000256" key="2">
    <source>
        <dbReference type="ARBA" id="ARBA00004604"/>
    </source>
</evidence>
<dbReference type="GO" id="GO:0032040">
    <property type="term" value="C:small-subunit processome"/>
    <property type="evidence" value="ECO:0007669"/>
    <property type="project" value="TreeGrafter"/>
</dbReference>
<feature type="region of interest" description="Disordered" evidence="9">
    <location>
        <begin position="1"/>
        <end position="70"/>
    </location>
</feature>
<evidence type="ECO:0000259" key="10">
    <source>
        <dbReference type="SMART" id="SM01033"/>
    </source>
</evidence>
<evidence type="ECO:0000313" key="12">
    <source>
        <dbReference type="Proteomes" id="UP000245946"/>
    </source>
</evidence>
<dbReference type="InterPro" id="IPR040315">
    <property type="entry name" value="WDR46/Utp7"/>
</dbReference>
<evidence type="ECO:0000256" key="9">
    <source>
        <dbReference type="SAM" id="MobiDB-lite"/>
    </source>
</evidence>
<feature type="region of interest" description="Disordered" evidence="9">
    <location>
        <begin position="435"/>
        <end position="459"/>
    </location>
</feature>
<evidence type="ECO:0000256" key="8">
    <source>
        <dbReference type="PROSITE-ProRule" id="PRU00221"/>
    </source>
</evidence>
<protein>
    <recommendedName>
        <fullName evidence="7">U three protein 7</fullName>
    </recommendedName>
</protein>
<dbReference type="PANTHER" id="PTHR14085">
    <property type="entry name" value="WD-REPEAT PROTEIN BING4"/>
    <property type="match status" value="1"/>
</dbReference>
<dbReference type="InterPro" id="IPR012952">
    <property type="entry name" value="BING4_C_dom"/>
</dbReference>
<dbReference type="GeneID" id="37266589"/>
<evidence type="ECO:0000256" key="6">
    <source>
        <dbReference type="ARBA" id="ARBA00023242"/>
    </source>
</evidence>
<dbReference type="Proteomes" id="UP000245946">
    <property type="component" value="Unassembled WGS sequence"/>
</dbReference>
<dbReference type="InterPro" id="IPR036322">
    <property type="entry name" value="WD40_repeat_dom_sf"/>
</dbReference>
<dbReference type="SUPFAM" id="SSF50978">
    <property type="entry name" value="WD40 repeat-like"/>
    <property type="match status" value="1"/>
</dbReference>
<evidence type="ECO:0000256" key="1">
    <source>
        <dbReference type="ARBA" id="ARBA00004099"/>
    </source>
</evidence>
<dbReference type="Pfam" id="PF08149">
    <property type="entry name" value="BING4CT"/>
    <property type="match status" value="1"/>
</dbReference>
<dbReference type="GO" id="GO:0000462">
    <property type="term" value="P:maturation of SSU-rRNA from tricistronic rRNA transcript (SSU-rRNA, 5.8S rRNA, LSU-rRNA)"/>
    <property type="evidence" value="ECO:0007669"/>
    <property type="project" value="TreeGrafter"/>
</dbReference>
<keyword evidence="12" id="KW-1185">Reference proteome</keyword>
<dbReference type="InterPro" id="IPR015943">
    <property type="entry name" value="WD40/YVTN_repeat-like_dom_sf"/>
</dbReference>
<evidence type="ECO:0000256" key="5">
    <source>
        <dbReference type="ARBA" id="ARBA00022737"/>
    </source>
</evidence>
<dbReference type="GO" id="GO:0030686">
    <property type="term" value="C:90S preribosome"/>
    <property type="evidence" value="ECO:0007669"/>
    <property type="project" value="TreeGrafter"/>
</dbReference>
<proteinExistence type="predicted"/>
<dbReference type="SMART" id="SM00320">
    <property type="entry name" value="WD40"/>
    <property type="match status" value="3"/>
</dbReference>
<dbReference type="Gene3D" id="2.130.10.10">
    <property type="entry name" value="YVTN repeat-like/Quinoprotein amine dehydrogenase"/>
    <property type="match status" value="1"/>
</dbReference>
<dbReference type="InterPro" id="IPR001680">
    <property type="entry name" value="WD40_rpt"/>
</dbReference>
<keyword evidence="5" id="KW-0677">Repeat</keyword>
<dbReference type="PROSITE" id="PS50082">
    <property type="entry name" value="WD_REPEATS_2"/>
    <property type="match status" value="1"/>
</dbReference>
<dbReference type="FunFam" id="2.130.10.10:FF:000378">
    <property type="entry name" value="U3 small nucleolar RNA-associated protein 7"/>
    <property type="match status" value="1"/>
</dbReference>
<feature type="repeat" description="WD" evidence="8">
    <location>
        <begin position="312"/>
        <end position="348"/>
    </location>
</feature>
<evidence type="ECO:0000313" key="11">
    <source>
        <dbReference type="EMBL" id="PWO01007.1"/>
    </source>
</evidence>
<reference evidence="11 12" key="1">
    <citation type="journal article" date="2018" name="Mol. Biol. Evol.">
        <title>Broad Genomic Sampling Reveals a Smut Pathogenic Ancestry of the Fungal Clade Ustilaginomycotina.</title>
        <authorList>
            <person name="Kijpornyongpan T."/>
            <person name="Mondo S.J."/>
            <person name="Barry K."/>
            <person name="Sandor L."/>
            <person name="Lee J."/>
            <person name="Lipzen A."/>
            <person name="Pangilinan J."/>
            <person name="LaButti K."/>
            <person name="Hainaut M."/>
            <person name="Henrissat B."/>
            <person name="Grigoriev I.V."/>
            <person name="Spatafora J.W."/>
            <person name="Aime M.C."/>
        </authorList>
    </citation>
    <scope>NUCLEOTIDE SEQUENCE [LARGE SCALE GENOMIC DNA]</scope>
    <source>
        <strain evidence="11 12">MCA 4186</strain>
    </source>
</reference>
<gene>
    <name evidence="11" type="ORF">FA09DRAFT_122585</name>
</gene>
<dbReference type="PROSITE" id="PS50294">
    <property type="entry name" value="WD_REPEATS_REGION"/>
    <property type="match status" value="1"/>
</dbReference>
<dbReference type="STRING" id="58919.A0A316ZI96"/>
<name>A0A316ZI96_9BASI</name>
<comment type="subcellular location">
    <subcellularLocation>
        <location evidence="2">Nucleus</location>
        <location evidence="2">Nucleolus</location>
    </subcellularLocation>
</comment>
<keyword evidence="3" id="KW-0698">rRNA processing</keyword>
<evidence type="ECO:0000256" key="7">
    <source>
        <dbReference type="ARBA" id="ARBA00076453"/>
    </source>
</evidence>
<dbReference type="RefSeq" id="XP_025601285.1">
    <property type="nucleotide sequence ID" value="XM_025739043.1"/>
</dbReference>
<dbReference type="InterPro" id="IPR019775">
    <property type="entry name" value="WD40_repeat_CS"/>
</dbReference>
<feature type="compositionally biased region" description="Basic and acidic residues" evidence="9">
    <location>
        <begin position="519"/>
        <end position="528"/>
    </location>
</feature>
<comment type="function">
    <text evidence="1">Involved in nucleolar processing of pre-18S ribosomal RNA.</text>
</comment>
<dbReference type="PROSITE" id="PS00678">
    <property type="entry name" value="WD_REPEATS_1"/>
    <property type="match status" value="1"/>
</dbReference>